<gene>
    <name evidence="1" type="primary">53</name>
    <name evidence="1" type="ORF">SEA_KRUEGER_53</name>
</gene>
<protein>
    <submittedName>
        <fullName evidence="1">Uncharacterized protein</fullName>
    </submittedName>
</protein>
<dbReference type="KEGG" id="vg:60322861"/>
<reference evidence="1 2" key="1">
    <citation type="submission" date="2017-06" db="EMBL/GenBank/DDBJ databases">
        <authorList>
            <person name="Tobias T."/>
            <person name="Darnell A."/>
            <person name="Downs E."/>
            <person name="Draper R."/>
            <person name="Fishman F."/>
            <person name="Harders C."/>
            <person name="Isola J."/>
            <person name="Keiser K."/>
            <person name="Knight T."/>
            <person name="Lindquist A."/>
            <person name="Mozdren S."/>
            <person name="Obiri-Yeboah D."/>
            <person name="Oostindie M."/>
            <person name="Pearce C."/>
            <person name="Pelyhes D."/>
            <person name="Peterson J."/>
            <person name="Smith S."/>
            <person name="Vroom A."/>
            <person name="Stukey J."/>
            <person name="Best A."/>
            <person name="Garlena R.A."/>
            <person name="Russell D.A."/>
            <person name="Pope W.H."/>
            <person name="Jacobs-Sera D."/>
            <person name="Hendrix R.W."/>
            <person name="Hatfull G.F."/>
        </authorList>
    </citation>
    <scope>NUCLEOTIDE SEQUENCE [LARGE SCALE GENOMIC DNA]</scope>
</reference>
<keyword evidence="2" id="KW-1185">Reference proteome</keyword>
<evidence type="ECO:0000313" key="2">
    <source>
        <dbReference type="Proteomes" id="UP000226065"/>
    </source>
</evidence>
<sequence>MPCRILAHRSLISVDTPTIAQQVEKLVGRRIDEALNDPEGGVPLALFGLALETAMTVEHVVELFVARPIVGLLARAVAAL</sequence>
<dbReference type="RefSeq" id="YP_009951424.1">
    <property type="nucleotide sequence ID" value="NC_051601.1"/>
</dbReference>
<evidence type="ECO:0000313" key="1">
    <source>
        <dbReference type="EMBL" id="ASR85553.1"/>
    </source>
</evidence>
<organism evidence="1 2">
    <name type="scientific">Mycobacterium phage Krueger</name>
    <dbReference type="NCBI Taxonomy" id="2015820"/>
    <lineage>
        <taxon>Viruses</taxon>
        <taxon>Duplodnaviria</taxon>
        <taxon>Heunggongvirae</taxon>
        <taxon>Uroviricota</taxon>
        <taxon>Caudoviricetes</taxon>
        <taxon>Weiservirinae</taxon>
        <taxon>Unicornvirus</taxon>
        <taxon>Unicornvirus krueger</taxon>
    </lineage>
</organism>
<proteinExistence type="predicted"/>
<dbReference type="Proteomes" id="UP000226065">
    <property type="component" value="Segment"/>
</dbReference>
<dbReference type="EMBL" id="MF324914">
    <property type="protein sequence ID" value="ASR85553.1"/>
    <property type="molecule type" value="Genomic_DNA"/>
</dbReference>
<accession>A0A222ZLC1</accession>
<dbReference type="GeneID" id="60322861"/>
<name>A0A222ZLC1_9CAUD</name>